<evidence type="ECO:0000256" key="4">
    <source>
        <dbReference type="ARBA" id="ARBA00022729"/>
    </source>
</evidence>
<dbReference type="Pfam" id="PF00496">
    <property type="entry name" value="SBP_bac_5"/>
    <property type="match status" value="1"/>
</dbReference>
<organism evidence="6 7">
    <name type="scientific">Hominifimenecus microfluidus</name>
    <dbReference type="NCBI Taxonomy" id="2885348"/>
    <lineage>
        <taxon>Bacteria</taxon>
        <taxon>Bacillati</taxon>
        <taxon>Bacillota</taxon>
        <taxon>Clostridia</taxon>
        <taxon>Lachnospirales</taxon>
        <taxon>Lachnospiraceae</taxon>
        <taxon>Hominifimenecus</taxon>
    </lineage>
</organism>
<dbReference type="PANTHER" id="PTHR30290">
    <property type="entry name" value="PERIPLASMIC BINDING COMPONENT OF ABC TRANSPORTER"/>
    <property type="match status" value="1"/>
</dbReference>
<sequence>MCPSFAWILDGHVKNGGDVIAGTLPVEELGVSAPDDKTFVIELEYPQSYFLSLIGSCGQFTPVRQDKVEEYGKDYAATADKMVTCGPFTMVSSANRLYVFEKNPNYWNADAIHFDRIEMNIIDNGDTQLAMYEQGELDYVQIPTAQVPNYDDRDQEFMNGSLDWVYINCDADYVSNQNLRLALNYAIDRTTYNMLANSGTFQGWGNPVMPAVDGVNGTYGEEFQPEGYPLTEDLTKAQEYLQAAMTELGVSDPSEITIEFSTTDAETNEKIAEVLQEMWQNNLGITVNIKQVTYNELYSNLFPVSEFQVGYSGWSPDYADPYTYLELFISGNVYNYSQYSNSEFDDLMAQSRETTDATERLQILAQAEQILIDTGAVVPLQVRTGHYLIDDDVTGVNFYFSGYNIDLVYGDCASTE</sequence>
<dbReference type="Gene3D" id="3.90.76.10">
    <property type="entry name" value="Dipeptide-binding Protein, Domain 1"/>
    <property type="match status" value="1"/>
</dbReference>
<keyword evidence="3" id="KW-0813">Transport</keyword>
<dbReference type="GO" id="GO:0015833">
    <property type="term" value="P:peptide transport"/>
    <property type="evidence" value="ECO:0007669"/>
    <property type="project" value="TreeGrafter"/>
</dbReference>
<dbReference type="GO" id="GO:1904680">
    <property type="term" value="F:peptide transmembrane transporter activity"/>
    <property type="evidence" value="ECO:0007669"/>
    <property type="project" value="TreeGrafter"/>
</dbReference>
<evidence type="ECO:0000259" key="5">
    <source>
        <dbReference type="Pfam" id="PF00496"/>
    </source>
</evidence>
<evidence type="ECO:0000313" key="6">
    <source>
        <dbReference type="EMBL" id="MCC2231411.1"/>
    </source>
</evidence>
<keyword evidence="4" id="KW-0732">Signal</keyword>
<comment type="caution">
    <text evidence="6">The sequence shown here is derived from an EMBL/GenBank/DDBJ whole genome shotgun (WGS) entry which is preliminary data.</text>
</comment>
<feature type="domain" description="Solute-binding protein family 5" evidence="5">
    <location>
        <begin position="25"/>
        <end position="332"/>
    </location>
</feature>
<dbReference type="PANTHER" id="PTHR30290:SF10">
    <property type="entry name" value="PERIPLASMIC OLIGOPEPTIDE-BINDING PROTEIN-RELATED"/>
    <property type="match status" value="1"/>
</dbReference>
<dbReference type="SUPFAM" id="SSF53850">
    <property type="entry name" value="Periplasmic binding protein-like II"/>
    <property type="match status" value="1"/>
</dbReference>
<dbReference type="InterPro" id="IPR039424">
    <property type="entry name" value="SBP_5"/>
</dbReference>
<evidence type="ECO:0000256" key="3">
    <source>
        <dbReference type="ARBA" id="ARBA00022448"/>
    </source>
</evidence>
<protein>
    <submittedName>
        <fullName evidence="6">Peptide ABC transporter substrate-binding protein</fullName>
    </submittedName>
</protein>
<dbReference type="Gene3D" id="3.10.105.10">
    <property type="entry name" value="Dipeptide-binding Protein, Domain 3"/>
    <property type="match status" value="1"/>
</dbReference>
<evidence type="ECO:0000256" key="1">
    <source>
        <dbReference type="ARBA" id="ARBA00004196"/>
    </source>
</evidence>
<keyword evidence="7" id="KW-1185">Reference proteome</keyword>
<comment type="similarity">
    <text evidence="2">Belongs to the bacterial solute-binding protein 5 family.</text>
</comment>
<accession>A0AAE3EA51</accession>
<evidence type="ECO:0000313" key="7">
    <source>
        <dbReference type="Proteomes" id="UP001198182"/>
    </source>
</evidence>
<reference evidence="6" key="1">
    <citation type="submission" date="2021-10" db="EMBL/GenBank/DDBJ databases">
        <title>Anaerobic single-cell dispensing facilitates the cultivation of human gut bacteria.</title>
        <authorList>
            <person name="Afrizal A."/>
        </authorList>
    </citation>
    <scope>NUCLEOTIDE SEQUENCE</scope>
    <source>
        <strain evidence="6">CLA-AA-H215</strain>
    </source>
</reference>
<dbReference type="GO" id="GO:0030313">
    <property type="term" value="C:cell envelope"/>
    <property type="evidence" value="ECO:0007669"/>
    <property type="project" value="UniProtKB-SubCell"/>
</dbReference>
<dbReference type="Proteomes" id="UP001198182">
    <property type="component" value="Unassembled WGS sequence"/>
</dbReference>
<dbReference type="RefSeq" id="WP_308453930.1">
    <property type="nucleotide sequence ID" value="NZ_JAJEQR010000028.1"/>
</dbReference>
<dbReference type="EMBL" id="JAJEQR010000028">
    <property type="protein sequence ID" value="MCC2231411.1"/>
    <property type="molecule type" value="Genomic_DNA"/>
</dbReference>
<proteinExistence type="inferred from homology"/>
<gene>
    <name evidence="6" type="ORF">LKD81_10445</name>
</gene>
<comment type="subcellular location">
    <subcellularLocation>
        <location evidence="1">Cell envelope</location>
    </subcellularLocation>
</comment>
<dbReference type="Gene3D" id="3.40.190.10">
    <property type="entry name" value="Periplasmic binding protein-like II"/>
    <property type="match status" value="1"/>
</dbReference>
<dbReference type="CDD" id="cd08504">
    <property type="entry name" value="PBP2_OppA"/>
    <property type="match status" value="1"/>
</dbReference>
<dbReference type="AlphaFoldDB" id="A0AAE3EA51"/>
<name>A0AAE3EA51_9FIRM</name>
<dbReference type="InterPro" id="IPR000914">
    <property type="entry name" value="SBP_5_dom"/>
</dbReference>
<evidence type="ECO:0000256" key="2">
    <source>
        <dbReference type="ARBA" id="ARBA00005695"/>
    </source>
</evidence>